<keyword evidence="4 6" id="KW-0067">ATP-binding</keyword>
<sequence>MPPRRAPAPKKEAAKDLLFVLIPMDDEAEAIISLNPDHTTQHFGVRVLACYADRRSKIPGRLLSFGRNDTHDIRLPSEPPVPGPRTGNGRNADGARRARSYGNYRNDHFFFFLAPSGELMLRDLSPCLTTIELENSTPVEAHLYALHGKNPRQRAIPRTSRTMYITFGTSTCFKLTWARTYQGESDMTDFVVQGELAGKALAHHMRGMTLTAPDEDTLAPPMYHSRELRSRYTPSGGSSLAGRNRSIHKYGVLGSGTFGEVSKVVELSSGELWAVKEIKGDKAHDYWKQCFLAEVELLLTLRHDHIVHFETYQDFRIGGRFQLFFGLYRGNVTDLMPQHSCDGAGRHQPAFWSTIVVQMCSAVEYLHAKGIVHRDIKPQNIMYDHAHGSGDVNFFLGDFGLSNTAAAMKKETPGGGTPFYNAPEIARTNTPTTASDIWALGIMFGQLLQYWCYKDSKRSVDFWNRKLAAYGCTNFVHKDPPSTLHQWDTKWPTRALSFAQNTLIPVTLARMMSATPDRRPTAAQLAQTHIDDFTKIPQMPAAMNPSLNPTTKTAAKPSGAPGLKTAKDLAMNAAAGPTYAPVHDQPGFQHNPRQANAPGQNLFALPPNPPKHQNPAPIYTSADLNFLKPTHQTTGPKAGQPQSGYMPYPRQPPPPTANANPRPTPAGYPAPNGGGGGGMYRHPAAPPPPTTTGNPRSTATAAAVAAADRYTHQRPLAGAPARTPLPNARPTADNTPRSMQQQRVSKPTGPPPGVRQDSKSLGGLFGGRR</sequence>
<feature type="compositionally biased region" description="Polar residues" evidence="7">
    <location>
        <begin position="732"/>
        <end position="745"/>
    </location>
</feature>
<feature type="compositionally biased region" description="Pro residues" evidence="7">
    <location>
        <begin position="649"/>
        <end position="668"/>
    </location>
</feature>
<dbReference type="AlphaFoldDB" id="Q2GT88"/>
<dbReference type="HOGENOM" id="CLU_363284_0_0_1"/>
<dbReference type="InterPro" id="IPR017441">
    <property type="entry name" value="Protein_kinase_ATP_BS"/>
</dbReference>
<dbReference type="Proteomes" id="UP000001056">
    <property type="component" value="Unassembled WGS sequence"/>
</dbReference>
<name>Q2GT88_CHAGB</name>
<dbReference type="Pfam" id="PF00069">
    <property type="entry name" value="Pkinase"/>
    <property type="match status" value="1"/>
</dbReference>
<dbReference type="InParanoid" id="Q2GT88"/>
<evidence type="ECO:0000256" key="3">
    <source>
        <dbReference type="ARBA" id="ARBA00022777"/>
    </source>
</evidence>
<evidence type="ECO:0000256" key="7">
    <source>
        <dbReference type="SAM" id="MobiDB-lite"/>
    </source>
</evidence>
<keyword evidence="10" id="KW-1185">Reference proteome</keyword>
<keyword evidence="3" id="KW-0418">Kinase</keyword>
<dbReference type="SMART" id="SM00220">
    <property type="entry name" value="S_TKc"/>
    <property type="match status" value="1"/>
</dbReference>
<dbReference type="PROSITE" id="PS00108">
    <property type="entry name" value="PROTEIN_KINASE_ST"/>
    <property type="match status" value="1"/>
</dbReference>
<dbReference type="CDD" id="cd00180">
    <property type="entry name" value="PKc"/>
    <property type="match status" value="1"/>
</dbReference>
<dbReference type="Gene3D" id="1.10.510.10">
    <property type="entry name" value="Transferase(Phosphotransferase) domain 1"/>
    <property type="match status" value="1"/>
</dbReference>
<dbReference type="OrthoDB" id="4062651at2759"/>
<dbReference type="GO" id="GO:0004674">
    <property type="term" value="F:protein serine/threonine kinase activity"/>
    <property type="evidence" value="ECO:0007669"/>
    <property type="project" value="TreeGrafter"/>
</dbReference>
<protein>
    <recommendedName>
        <fullName evidence="5">NEK6-subfamily protein kinase</fullName>
        <ecNumber evidence="5">2.7.11.34</ecNumber>
    </recommendedName>
</protein>
<feature type="compositionally biased region" description="Low complexity" evidence="7">
    <location>
        <begin position="698"/>
        <end position="707"/>
    </location>
</feature>
<dbReference type="VEuPathDB" id="FungiDB:CHGG_08816"/>
<dbReference type="PANTHER" id="PTHR43289:SF6">
    <property type="entry name" value="SERINE_THREONINE-PROTEIN KINASE NEKL-3"/>
    <property type="match status" value="1"/>
</dbReference>
<dbReference type="Gene3D" id="3.30.200.20">
    <property type="entry name" value="Phosphorylase Kinase, domain 1"/>
    <property type="match status" value="1"/>
</dbReference>
<evidence type="ECO:0000259" key="8">
    <source>
        <dbReference type="PROSITE" id="PS50011"/>
    </source>
</evidence>
<organism evidence="9 10">
    <name type="scientific">Chaetomium globosum (strain ATCC 6205 / CBS 148.51 / DSM 1962 / NBRC 6347 / NRRL 1970)</name>
    <name type="common">Soil fungus</name>
    <dbReference type="NCBI Taxonomy" id="306901"/>
    <lineage>
        <taxon>Eukaryota</taxon>
        <taxon>Fungi</taxon>
        <taxon>Dikarya</taxon>
        <taxon>Ascomycota</taxon>
        <taxon>Pezizomycotina</taxon>
        <taxon>Sordariomycetes</taxon>
        <taxon>Sordariomycetidae</taxon>
        <taxon>Sordariales</taxon>
        <taxon>Chaetomiaceae</taxon>
        <taxon>Chaetomium</taxon>
    </lineage>
</organism>
<keyword evidence="2 6" id="KW-0547">Nucleotide-binding</keyword>
<evidence type="ECO:0000256" key="5">
    <source>
        <dbReference type="ARBA" id="ARBA00039067"/>
    </source>
</evidence>
<keyword evidence="1" id="KW-0808">Transferase</keyword>
<dbReference type="InterPro" id="IPR011009">
    <property type="entry name" value="Kinase-like_dom_sf"/>
</dbReference>
<dbReference type="GO" id="GO:0005524">
    <property type="term" value="F:ATP binding"/>
    <property type="evidence" value="ECO:0007669"/>
    <property type="project" value="UniProtKB-UniRule"/>
</dbReference>
<evidence type="ECO:0000256" key="4">
    <source>
        <dbReference type="ARBA" id="ARBA00022840"/>
    </source>
</evidence>
<dbReference type="EC" id="2.7.11.34" evidence="5"/>
<dbReference type="eggNOG" id="KOG0032">
    <property type="taxonomic scope" value="Eukaryota"/>
</dbReference>
<accession>Q2GT88</accession>
<feature type="domain" description="Protein kinase" evidence="8">
    <location>
        <begin position="247"/>
        <end position="534"/>
    </location>
</feature>
<feature type="compositionally biased region" description="Polar residues" evidence="7">
    <location>
        <begin position="630"/>
        <end position="643"/>
    </location>
</feature>
<dbReference type="SUPFAM" id="SSF56112">
    <property type="entry name" value="Protein kinase-like (PK-like)"/>
    <property type="match status" value="1"/>
</dbReference>
<dbReference type="InterPro" id="IPR000719">
    <property type="entry name" value="Prot_kinase_dom"/>
</dbReference>
<gene>
    <name evidence="9" type="ORF">CHGG_08816</name>
</gene>
<reference evidence="10" key="1">
    <citation type="journal article" date="2015" name="Genome Announc.">
        <title>Draft genome sequence of the cellulolytic fungus Chaetomium globosum.</title>
        <authorList>
            <person name="Cuomo C.A."/>
            <person name="Untereiner W.A."/>
            <person name="Ma L.-J."/>
            <person name="Grabherr M."/>
            <person name="Birren B.W."/>
        </authorList>
    </citation>
    <scope>NUCLEOTIDE SEQUENCE [LARGE SCALE GENOMIC DNA]</scope>
    <source>
        <strain evidence="10">ATCC 6205 / CBS 148.51 / DSM 1962 / NBRC 6347 / NRRL 1970</strain>
    </source>
</reference>
<dbReference type="RefSeq" id="XP_001226743.1">
    <property type="nucleotide sequence ID" value="XM_001226742.1"/>
</dbReference>
<dbReference type="EMBL" id="CH408034">
    <property type="protein sequence ID" value="EAQ84802.1"/>
    <property type="molecule type" value="Genomic_DNA"/>
</dbReference>
<feature type="region of interest" description="Disordered" evidence="7">
    <location>
        <begin position="577"/>
        <end position="769"/>
    </location>
</feature>
<evidence type="ECO:0000256" key="2">
    <source>
        <dbReference type="ARBA" id="ARBA00022741"/>
    </source>
</evidence>
<dbReference type="PROSITE" id="PS50011">
    <property type="entry name" value="PROTEIN_KINASE_DOM"/>
    <property type="match status" value="1"/>
</dbReference>
<dbReference type="PROSITE" id="PS00107">
    <property type="entry name" value="PROTEIN_KINASE_ATP"/>
    <property type="match status" value="1"/>
</dbReference>
<dbReference type="InterPro" id="IPR008271">
    <property type="entry name" value="Ser/Thr_kinase_AS"/>
</dbReference>
<evidence type="ECO:0000313" key="9">
    <source>
        <dbReference type="EMBL" id="EAQ84802.1"/>
    </source>
</evidence>
<evidence type="ECO:0000313" key="10">
    <source>
        <dbReference type="Proteomes" id="UP000001056"/>
    </source>
</evidence>
<dbReference type="OMA" id="DQCYFDF"/>
<feature type="binding site" evidence="6">
    <location>
        <position position="276"/>
    </location>
    <ligand>
        <name>ATP</name>
        <dbReference type="ChEBI" id="CHEBI:30616"/>
    </ligand>
</feature>
<evidence type="ECO:0000256" key="6">
    <source>
        <dbReference type="PROSITE-ProRule" id="PRU10141"/>
    </source>
</evidence>
<feature type="region of interest" description="Disordered" evidence="7">
    <location>
        <begin position="68"/>
        <end position="95"/>
    </location>
</feature>
<dbReference type="GeneID" id="4394866"/>
<evidence type="ECO:0000256" key="1">
    <source>
        <dbReference type="ARBA" id="ARBA00022679"/>
    </source>
</evidence>
<dbReference type="PANTHER" id="PTHR43289">
    <property type="entry name" value="MITOGEN-ACTIVATED PROTEIN KINASE KINASE KINASE 20-RELATED"/>
    <property type="match status" value="1"/>
</dbReference>
<proteinExistence type="predicted"/>